<dbReference type="Proteomes" id="UP000028038">
    <property type="component" value="Unassembled WGS sequence"/>
</dbReference>
<evidence type="ECO:0000313" key="1">
    <source>
        <dbReference type="EMBL" id="KEO25690.1"/>
    </source>
</evidence>
<gene>
    <name evidence="1" type="ORF">AB05_4700</name>
</gene>
<name>A0A836ZCD2_ECOLX</name>
<sequence length="41" mass="4621">MLLKINHGSFAAELASCICDGLAIPLWARLLFRPFCSFYCK</sequence>
<protein>
    <submittedName>
        <fullName evidence="1">Uncharacterized protein</fullName>
    </submittedName>
</protein>
<dbReference type="EMBL" id="JOSS01000075">
    <property type="protein sequence ID" value="KEO25690.1"/>
    <property type="molecule type" value="Genomic_DNA"/>
</dbReference>
<organism evidence="1 2">
    <name type="scientific">Escherichia coli 2-460-02_S1_C1</name>
    <dbReference type="NCBI Taxonomy" id="1444044"/>
    <lineage>
        <taxon>Bacteria</taxon>
        <taxon>Pseudomonadati</taxon>
        <taxon>Pseudomonadota</taxon>
        <taxon>Gammaproteobacteria</taxon>
        <taxon>Enterobacterales</taxon>
        <taxon>Enterobacteriaceae</taxon>
        <taxon>Escherichia</taxon>
    </lineage>
</organism>
<accession>A0A836ZCD2</accession>
<dbReference type="AlphaFoldDB" id="A0A836ZCD2"/>
<evidence type="ECO:0000313" key="2">
    <source>
        <dbReference type="Proteomes" id="UP000028038"/>
    </source>
</evidence>
<reference evidence="1 2" key="1">
    <citation type="submission" date="2014-06" db="EMBL/GenBank/DDBJ databases">
        <title>Genetic Variability of E. coli after antibiotic treatment.</title>
        <authorList>
            <person name="Silbergeld E."/>
            <person name="Coles C."/>
            <person name="Seidman J.C."/>
            <person name="You Y."/>
            <person name="George J."/>
            <person name="Nadendla S."/>
            <person name="Daugherty S.C."/>
            <person name="Nagaraj S."/>
            <person name="Ott S."/>
            <person name="Klega K."/>
            <person name="Rasko D."/>
        </authorList>
    </citation>
    <scope>NUCLEOTIDE SEQUENCE [LARGE SCALE GENOMIC DNA]</scope>
    <source>
        <strain evidence="1 2">2-460-02_S1_C1</strain>
    </source>
</reference>
<proteinExistence type="predicted"/>
<comment type="caution">
    <text evidence="1">The sequence shown here is derived from an EMBL/GenBank/DDBJ whole genome shotgun (WGS) entry which is preliminary data.</text>
</comment>